<protein>
    <submittedName>
        <fullName evidence="2">MerC domain-containing protein</fullName>
    </submittedName>
</protein>
<dbReference type="RefSeq" id="WP_187967747.1">
    <property type="nucleotide sequence ID" value="NZ_JACVDC010000146.1"/>
</dbReference>
<dbReference type="GO" id="GO:0016020">
    <property type="term" value="C:membrane"/>
    <property type="evidence" value="ECO:0007669"/>
    <property type="project" value="InterPro"/>
</dbReference>
<organism evidence="2 3">
    <name type="scientific">Sinomicrobium weinanense</name>
    <dbReference type="NCBI Taxonomy" id="2842200"/>
    <lineage>
        <taxon>Bacteria</taxon>
        <taxon>Pseudomonadati</taxon>
        <taxon>Bacteroidota</taxon>
        <taxon>Flavobacteriia</taxon>
        <taxon>Flavobacteriales</taxon>
        <taxon>Flavobacteriaceae</taxon>
        <taxon>Sinomicrobium</taxon>
    </lineage>
</organism>
<comment type="caution">
    <text evidence="2">The sequence shown here is derived from an EMBL/GenBank/DDBJ whole genome shotgun (WGS) entry which is preliminary data.</text>
</comment>
<feature type="transmembrane region" description="Helical" evidence="1">
    <location>
        <begin position="103"/>
        <end position="121"/>
    </location>
</feature>
<sequence length="131" mass="15033">MKYSKTNYRYLYDYLGFSASFLCAIHCAVVPLLITFSALGSLAFLANPAIEWTFIGLGLFLALLSLWPSYKKYHHKKRPLLWAISGFALIALSRIEVHELWEAVLTPLGALGISMAHYINWKYLKQCRHKH</sequence>
<feature type="transmembrane region" description="Helical" evidence="1">
    <location>
        <begin position="79"/>
        <end position="97"/>
    </location>
</feature>
<keyword evidence="1" id="KW-1133">Transmembrane helix</keyword>
<dbReference type="Proteomes" id="UP000653730">
    <property type="component" value="Unassembled WGS sequence"/>
</dbReference>
<keyword evidence="3" id="KW-1185">Reference proteome</keyword>
<proteinExistence type="predicted"/>
<feature type="transmembrane region" description="Helical" evidence="1">
    <location>
        <begin position="49"/>
        <end position="67"/>
    </location>
</feature>
<dbReference type="AlphaFoldDB" id="A0A926Q528"/>
<keyword evidence="1" id="KW-0812">Transmembrane</keyword>
<dbReference type="Pfam" id="PF03203">
    <property type="entry name" value="MerC"/>
    <property type="match status" value="1"/>
</dbReference>
<keyword evidence="1" id="KW-0472">Membrane</keyword>
<dbReference type="InterPro" id="IPR004891">
    <property type="entry name" value="Mercury-R_MerC"/>
</dbReference>
<gene>
    <name evidence="2" type="ORF">IBL28_21920</name>
</gene>
<feature type="transmembrane region" description="Helical" evidence="1">
    <location>
        <begin position="12"/>
        <end position="37"/>
    </location>
</feature>
<dbReference type="EMBL" id="JACVDC010000146">
    <property type="protein sequence ID" value="MBC9798639.1"/>
    <property type="molecule type" value="Genomic_DNA"/>
</dbReference>
<evidence type="ECO:0000313" key="2">
    <source>
        <dbReference type="EMBL" id="MBC9798639.1"/>
    </source>
</evidence>
<dbReference type="GO" id="GO:0015097">
    <property type="term" value="F:mercury ion transmembrane transporter activity"/>
    <property type="evidence" value="ECO:0007669"/>
    <property type="project" value="InterPro"/>
</dbReference>
<name>A0A926Q528_9FLAO</name>
<evidence type="ECO:0000256" key="1">
    <source>
        <dbReference type="SAM" id="Phobius"/>
    </source>
</evidence>
<evidence type="ECO:0000313" key="3">
    <source>
        <dbReference type="Proteomes" id="UP000653730"/>
    </source>
</evidence>
<reference evidence="2 3" key="1">
    <citation type="submission" date="2020-09" db="EMBL/GenBank/DDBJ databases">
        <title>Sinomicrobium weinanense sp. nov., a halophilic bacteria isolated from saline-alkali soil.</title>
        <authorList>
            <person name="Wu P."/>
            <person name="Ren H."/>
            <person name="Mei Y."/>
            <person name="Liang Y."/>
            <person name="Chen Z."/>
        </authorList>
    </citation>
    <scope>NUCLEOTIDE SEQUENCE [LARGE SCALE GENOMIC DNA]</scope>
    <source>
        <strain evidence="2 3">FJxs</strain>
    </source>
</reference>
<accession>A0A926Q528</accession>